<evidence type="ECO:0000256" key="4">
    <source>
        <dbReference type="ARBA" id="ARBA00023136"/>
    </source>
</evidence>
<feature type="transmembrane region" description="Helical" evidence="5">
    <location>
        <begin position="20"/>
        <end position="38"/>
    </location>
</feature>
<dbReference type="Proteomes" id="UP000472839">
    <property type="component" value="Unassembled WGS sequence"/>
</dbReference>
<dbReference type="EMBL" id="WFKJ01000058">
    <property type="protein sequence ID" value="KAB7887807.1"/>
    <property type="molecule type" value="Genomic_DNA"/>
</dbReference>
<gene>
    <name evidence="7" type="ORF">GBG18_13705</name>
    <name evidence="8" type="ORF">GBG19_08610</name>
</gene>
<dbReference type="EMBL" id="WFKK01000023">
    <property type="protein sequence ID" value="KAB7888560.1"/>
    <property type="molecule type" value="Genomic_DNA"/>
</dbReference>
<evidence type="ECO:0000313" key="10">
    <source>
        <dbReference type="Proteomes" id="UP000472839"/>
    </source>
</evidence>
<dbReference type="Pfam" id="PF04116">
    <property type="entry name" value="FA_hydroxylase"/>
    <property type="match status" value="1"/>
</dbReference>
<evidence type="ECO:0000256" key="5">
    <source>
        <dbReference type="SAM" id="Phobius"/>
    </source>
</evidence>
<evidence type="ECO:0000259" key="6">
    <source>
        <dbReference type="Pfam" id="PF04116"/>
    </source>
</evidence>
<dbReference type="RefSeq" id="WP_152191955.1">
    <property type="nucleotide sequence ID" value="NZ_WFKI01000013.1"/>
</dbReference>
<dbReference type="InterPro" id="IPR006694">
    <property type="entry name" value="Fatty_acid_hydroxylase"/>
</dbReference>
<organism evidence="8 10">
    <name type="scientific">Poseidonibacter ostreae</name>
    <dbReference type="NCBI Taxonomy" id="2654171"/>
    <lineage>
        <taxon>Bacteria</taxon>
        <taxon>Pseudomonadati</taxon>
        <taxon>Campylobacterota</taxon>
        <taxon>Epsilonproteobacteria</taxon>
        <taxon>Campylobacterales</taxon>
        <taxon>Arcobacteraceae</taxon>
        <taxon>Poseidonibacter</taxon>
    </lineage>
</organism>
<keyword evidence="4 5" id="KW-0472">Membrane</keyword>
<feature type="transmembrane region" description="Helical" evidence="5">
    <location>
        <begin position="59"/>
        <end position="89"/>
    </location>
</feature>
<dbReference type="GO" id="GO:0005506">
    <property type="term" value="F:iron ion binding"/>
    <property type="evidence" value="ECO:0007669"/>
    <property type="project" value="InterPro"/>
</dbReference>
<dbReference type="PANTHER" id="PTHR11863">
    <property type="entry name" value="STEROL DESATURASE"/>
    <property type="match status" value="1"/>
</dbReference>
<protein>
    <submittedName>
        <fullName evidence="8">Sterol desaturase family protein</fullName>
    </submittedName>
</protein>
<evidence type="ECO:0000256" key="3">
    <source>
        <dbReference type="ARBA" id="ARBA00022989"/>
    </source>
</evidence>
<evidence type="ECO:0000313" key="8">
    <source>
        <dbReference type="EMBL" id="KAB7888560.1"/>
    </source>
</evidence>
<keyword evidence="3 5" id="KW-1133">Transmembrane helix</keyword>
<name>A0A6L4WSH9_9BACT</name>
<dbReference type="GO" id="GO:0016020">
    <property type="term" value="C:membrane"/>
    <property type="evidence" value="ECO:0007669"/>
    <property type="project" value="UniProtKB-SubCell"/>
</dbReference>
<feature type="transmembrane region" description="Helical" evidence="5">
    <location>
        <begin position="166"/>
        <end position="187"/>
    </location>
</feature>
<proteinExistence type="predicted"/>
<evidence type="ECO:0000256" key="2">
    <source>
        <dbReference type="ARBA" id="ARBA00022692"/>
    </source>
</evidence>
<dbReference type="GO" id="GO:0016491">
    <property type="term" value="F:oxidoreductase activity"/>
    <property type="evidence" value="ECO:0007669"/>
    <property type="project" value="InterPro"/>
</dbReference>
<dbReference type="Proteomes" id="UP000461010">
    <property type="component" value="Unassembled WGS sequence"/>
</dbReference>
<dbReference type="AlphaFoldDB" id="A0A6L4WSH9"/>
<feature type="transmembrane region" description="Helical" evidence="5">
    <location>
        <begin position="109"/>
        <end position="129"/>
    </location>
</feature>
<feature type="domain" description="Fatty acid hydroxylase" evidence="6">
    <location>
        <begin position="116"/>
        <end position="262"/>
    </location>
</feature>
<comment type="caution">
    <text evidence="8">The sequence shown here is derived from an EMBL/GenBank/DDBJ whole genome shotgun (WGS) entry which is preliminary data.</text>
</comment>
<evidence type="ECO:0000256" key="1">
    <source>
        <dbReference type="ARBA" id="ARBA00004370"/>
    </source>
</evidence>
<evidence type="ECO:0000313" key="7">
    <source>
        <dbReference type="EMBL" id="KAB7887807.1"/>
    </source>
</evidence>
<comment type="subcellular location">
    <subcellularLocation>
        <location evidence="1">Membrane</location>
    </subcellularLocation>
</comment>
<sequence>MDSYFYTFLEEYLINPDKRTYWVYILSSIAIAIIYLYFNKKQSRVIFSSKLWLHSSAKLDYSYFILSYFIKVMMIIPIVISAKSIAFFINKNLYYEFGFNQIQNFSYENTLVLYTITLFIVSDFTRYWLHRLLHTIPFLWEFHKVHHSAKVLNPLTFYRVHPVENILFGFRYSISIGFVTGIFIYFFGSKIGLVEVFGANIFIFVFSLLGSNLRHSHIPLAYFKALEKWFISPKQHQIHHSKKYFNKNYGGYLSVWDRIFGTLKLSNEVKVLKFGLRNEQMKNYTTLTNLLIYPFKKIITRKKN</sequence>
<accession>A0A6L4WSH9</accession>
<evidence type="ECO:0000313" key="9">
    <source>
        <dbReference type="Proteomes" id="UP000461010"/>
    </source>
</evidence>
<reference evidence="9 10" key="1">
    <citation type="submission" date="2019-10" db="EMBL/GenBank/DDBJ databases">
        <title>Poseidonibacter ostreae sp. nov., isolated from the gut of the Ostrea denselamellosa.</title>
        <authorList>
            <person name="Choi A."/>
        </authorList>
    </citation>
    <scope>NUCLEOTIDE SEQUENCE [LARGE SCALE GENOMIC DNA]</scope>
    <source>
        <strain evidence="8 10">SJOD-M-33</strain>
        <strain evidence="7 9">SJOD-M-5</strain>
    </source>
</reference>
<dbReference type="InterPro" id="IPR050307">
    <property type="entry name" value="Sterol_Desaturase_Related"/>
</dbReference>
<keyword evidence="2 5" id="KW-0812">Transmembrane</keyword>
<keyword evidence="9" id="KW-1185">Reference proteome</keyword>
<feature type="transmembrane region" description="Helical" evidence="5">
    <location>
        <begin position="193"/>
        <end position="213"/>
    </location>
</feature>
<dbReference type="GO" id="GO:0008610">
    <property type="term" value="P:lipid biosynthetic process"/>
    <property type="evidence" value="ECO:0007669"/>
    <property type="project" value="InterPro"/>
</dbReference>